<dbReference type="EMBL" id="MN740464">
    <property type="protein sequence ID" value="QHU27870.1"/>
    <property type="molecule type" value="Genomic_DNA"/>
</dbReference>
<organism evidence="1">
    <name type="scientific">viral metagenome</name>
    <dbReference type="NCBI Taxonomy" id="1070528"/>
    <lineage>
        <taxon>unclassified sequences</taxon>
        <taxon>metagenomes</taxon>
        <taxon>organismal metagenomes</taxon>
    </lineage>
</organism>
<sequence>MLLDNVSRYDKDKKIKLVPIDELKKQNINIETKIHTVPAFMILPSKEILFGKDVFDYLLLPGRGILCSSQSTRLDKNITDNNAKIDSAIKPMEIVIGENVPLSFSLNSSKISDNFSTIEETDGICNDKNYNWDFINNDKNISDGISNININFDENKKSGMPTVEQLMKERDNLKL</sequence>
<protein>
    <recommendedName>
        <fullName evidence="2">Thioredoxin-like fold domain-containing protein</fullName>
    </recommendedName>
</protein>
<name>A0A6C0LC16_9ZZZZ</name>
<evidence type="ECO:0008006" key="2">
    <source>
        <dbReference type="Google" id="ProtNLM"/>
    </source>
</evidence>
<reference evidence="1" key="1">
    <citation type="journal article" date="2020" name="Nature">
        <title>Giant virus diversity and host interactions through global metagenomics.</title>
        <authorList>
            <person name="Schulz F."/>
            <person name="Roux S."/>
            <person name="Paez-Espino D."/>
            <person name="Jungbluth S."/>
            <person name="Walsh D.A."/>
            <person name="Denef V.J."/>
            <person name="McMahon K.D."/>
            <person name="Konstantinidis K.T."/>
            <person name="Eloe-Fadrosh E.A."/>
            <person name="Kyrpides N.C."/>
            <person name="Woyke T."/>
        </authorList>
    </citation>
    <scope>NUCLEOTIDE SEQUENCE</scope>
    <source>
        <strain evidence="1">GVMAG-M-3300027769-26</strain>
    </source>
</reference>
<accession>A0A6C0LC16</accession>
<evidence type="ECO:0000313" key="1">
    <source>
        <dbReference type="EMBL" id="QHU27870.1"/>
    </source>
</evidence>
<proteinExistence type="predicted"/>
<dbReference type="AlphaFoldDB" id="A0A6C0LC16"/>